<dbReference type="PROSITE" id="PS51257">
    <property type="entry name" value="PROKAR_LIPOPROTEIN"/>
    <property type="match status" value="1"/>
</dbReference>
<evidence type="ECO:0000313" key="12">
    <source>
        <dbReference type="EMBL" id="CAG9761026.1"/>
    </source>
</evidence>
<dbReference type="GO" id="GO:0005524">
    <property type="term" value="F:ATP binding"/>
    <property type="evidence" value="ECO:0007669"/>
    <property type="project" value="UniProtKB-UniRule"/>
</dbReference>
<gene>
    <name evidence="12" type="ORF">CEUTPL_LOCUS1739</name>
</gene>
<feature type="signal peptide" evidence="10">
    <location>
        <begin position="1"/>
        <end position="16"/>
    </location>
</feature>
<name>A0A9N9QJD1_9CUCU</name>
<dbReference type="InterPro" id="IPR011009">
    <property type="entry name" value="Kinase-like_dom_sf"/>
</dbReference>
<dbReference type="FunFam" id="1.10.510.10:FF:000554">
    <property type="entry name" value="Predicted protein"/>
    <property type="match status" value="1"/>
</dbReference>
<feature type="domain" description="Protein kinase" evidence="11">
    <location>
        <begin position="344"/>
        <end position="766"/>
    </location>
</feature>
<evidence type="ECO:0000259" key="11">
    <source>
        <dbReference type="PROSITE" id="PS50011"/>
    </source>
</evidence>
<evidence type="ECO:0000256" key="10">
    <source>
        <dbReference type="SAM" id="SignalP"/>
    </source>
</evidence>
<dbReference type="GO" id="GO:0005886">
    <property type="term" value="C:plasma membrane"/>
    <property type="evidence" value="ECO:0007669"/>
    <property type="project" value="TreeGrafter"/>
</dbReference>
<dbReference type="GO" id="GO:0004714">
    <property type="term" value="F:transmembrane receptor protein tyrosine kinase activity"/>
    <property type="evidence" value="ECO:0007669"/>
    <property type="project" value="UniProtKB-EC"/>
</dbReference>
<feature type="binding site" evidence="8">
    <location>
        <position position="379"/>
    </location>
    <ligand>
        <name>ATP</name>
        <dbReference type="ChEBI" id="CHEBI:30616"/>
    </ligand>
</feature>
<feature type="compositionally biased region" description="Polar residues" evidence="9">
    <location>
        <begin position="502"/>
        <end position="519"/>
    </location>
</feature>
<keyword evidence="4" id="KW-0418">Kinase</keyword>
<dbReference type="Pfam" id="PF07714">
    <property type="entry name" value="PK_Tyr_Ser-Thr"/>
    <property type="match status" value="2"/>
</dbReference>
<evidence type="ECO:0000256" key="6">
    <source>
        <dbReference type="ARBA" id="ARBA00023137"/>
    </source>
</evidence>
<evidence type="ECO:0000256" key="7">
    <source>
        <dbReference type="ARBA" id="ARBA00051243"/>
    </source>
</evidence>
<evidence type="ECO:0000256" key="8">
    <source>
        <dbReference type="PROSITE-ProRule" id="PRU10141"/>
    </source>
</evidence>
<evidence type="ECO:0000256" key="2">
    <source>
        <dbReference type="ARBA" id="ARBA00022679"/>
    </source>
</evidence>
<proteinExistence type="predicted"/>
<evidence type="ECO:0000256" key="5">
    <source>
        <dbReference type="ARBA" id="ARBA00022840"/>
    </source>
</evidence>
<dbReference type="Proteomes" id="UP001152799">
    <property type="component" value="Chromosome 1"/>
</dbReference>
<organism evidence="12 13">
    <name type="scientific">Ceutorhynchus assimilis</name>
    <name type="common">cabbage seed weevil</name>
    <dbReference type="NCBI Taxonomy" id="467358"/>
    <lineage>
        <taxon>Eukaryota</taxon>
        <taxon>Metazoa</taxon>
        <taxon>Ecdysozoa</taxon>
        <taxon>Arthropoda</taxon>
        <taxon>Hexapoda</taxon>
        <taxon>Insecta</taxon>
        <taxon>Pterygota</taxon>
        <taxon>Neoptera</taxon>
        <taxon>Endopterygota</taxon>
        <taxon>Coleoptera</taxon>
        <taxon>Polyphaga</taxon>
        <taxon>Cucujiformia</taxon>
        <taxon>Curculionidae</taxon>
        <taxon>Ceutorhynchinae</taxon>
        <taxon>Ceutorhynchus</taxon>
    </lineage>
</organism>
<dbReference type="PANTHER" id="PTHR24416:SF594">
    <property type="entry name" value="PROTEIN KINASE DOMAIN-CONTAINING PROTEIN"/>
    <property type="match status" value="1"/>
</dbReference>
<dbReference type="InterPro" id="IPR050122">
    <property type="entry name" value="RTK"/>
</dbReference>
<protein>
    <recommendedName>
        <fullName evidence="11">Protein kinase domain-containing protein</fullName>
    </recommendedName>
</protein>
<dbReference type="Gene3D" id="3.30.200.20">
    <property type="entry name" value="Phosphorylase Kinase, domain 1"/>
    <property type="match status" value="1"/>
</dbReference>
<dbReference type="SUPFAM" id="SSF56112">
    <property type="entry name" value="Protein kinase-like (PK-like)"/>
    <property type="match status" value="1"/>
</dbReference>
<keyword evidence="5 8" id="KW-0067">ATP-binding</keyword>
<feature type="region of interest" description="Disordered" evidence="9">
    <location>
        <begin position="502"/>
        <end position="539"/>
    </location>
</feature>
<keyword evidence="13" id="KW-1185">Reference proteome</keyword>
<dbReference type="CDD" id="cd00192">
    <property type="entry name" value="PTKc"/>
    <property type="match status" value="1"/>
</dbReference>
<evidence type="ECO:0000313" key="13">
    <source>
        <dbReference type="Proteomes" id="UP001152799"/>
    </source>
</evidence>
<evidence type="ECO:0000256" key="9">
    <source>
        <dbReference type="SAM" id="MobiDB-lite"/>
    </source>
</evidence>
<dbReference type="PROSITE" id="PS00107">
    <property type="entry name" value="PROTEIN_KINASE_ATP"/>
    <property type="match status" value="1"/>
</dbReference>
<evidence type="ECO:0000256" key="1">
    <source>
        <dbReference type="ARBA" id="ARBA00004167"/>
    </source>
</evidence>
<keyword evidence="6" id="KW-0829">Tyrosine-protein kinase</keyword>
<dbReference type="SMART" id="SM00219">
    <property type="entry name" value="TyrKc"/>
    <property type="match status" value="1"/>
</dbReference>
<dbReference type="PROSITE" id="PS00109">
    <property type="entry name" value="PROTEIN_KINASE_TYR"/>
    <property type="match status" value="1"/>
</dbReference>
<evidence type="ECO:0000256" key="4">
    <source>
        <dbReference type="ARBA" id="ARBA00022777"/>
    </source>
</evidence>
<dbReference type="InterPro" id="IPR008266">
    <property type="entry name" value="Tyr_kinase_AS"/>
</dbReference>
<comment type="catalytic activity">
    <reaction evidence="7">
        <text>L-tyrosyl-[protein] + ATP = O-phospho-L-tyrosyl-[protein] + ADP + H(+)</text>
        <dbReference type="Rhea" id="RHEA:10596"/>
        <dbReference type="Rhea" id="RHEA-COMP:10136"/>
        <dbReference type="Rhea" id="RHEA-COMP:20101"/>
        <dbReference type="ChEBI" id="CHEBI:15378"/>
        <dbReference type="ChEBI" id="CHEBI:30616"/>
        <dbReference type="ChEBI" id="CHEBI:46858"/>
        <dbReference type="ChEBI" id="CHEBI:61978"/>
        <dbReference type="ChEBI" id="CHEBI:456216"/>
        <dbReference type="EC" id="2.7.10.1"/>
    </reaction>
</comment>
<feature type="chain" id="PRO_5040303130" description="Protein kinase domain-containing protein" evidence="10">
    <location>
        <begin position="17"/>
        <end position="785"/>
    </location>
</feature>
<keyword evidence="3 8" id="KW-0547">Nucleotide-binding</keyword>
<dbReference type="InterPro" id="IPR020635">
    <property type="entry name" value="Tyr_kinase_cat_dom"/>
</dbReference>
<dbReference type="InterPro" id="IPR001245">
    <property type="entry name" value="Ser-Thr/Tyr_kinase_cat_dom"/>
</dbReference>
<dbReference type="GO" id="GO:0007169">
    <property type="term" value="P:cell surface receptor protein tyrosine kinase signaling pathway"/>
    <property type="evidence" value="ECO:0007669"/>
    <property type="project" value="TreeGrafter"/>
</dbReference>
<dbReference type="PROSITE" id="PS50011">
    <property type="entry name" value="PROTEIN_KINASE_DOM"/>
    <property type="match status" value="1"/>
</dbReference>
<dbReference type="OrthoDB" id="3256376at2759"/>
<comment type="subcellular location">
    <subcellularLocation>
        <location evidence="1">Membrane</location>
        <topology evidence="1">Single-pass membrane protein</topology>
    </subcellularLocation>
</comment>
<dbReference type="InterPro" id="IPR000719">
    <property type="entry name" value="Prot_kinase_dom"/>
</dbReference>
<evidence type="ECO:0000256" key="3">
    <source>
        <dbReference type="ARBA" id="ARBA00022741"/>
    </source>
</evidence>
<dbReference type="InterPro" id="IPR017441">
    <property type="entry name" value="Protein_kinase_ATP_BS"/>
</dbReference>
<dbReference type="Gene3D" id="1.10.510.10">
    <property type="entry name" value="Transferase(Phosphotransferase) domain 1"/>
    <property type="match status" value="1"/>
</dbReference>
<dbReference type="EMBL" id="OU892277">
    <property type="protein sequence ID" value="CAG9761026.1"/>
    <property type="molecule type" value="Genomic_DNA"/>
</dbReference>
<keyword evidence="2" id="KW-0808">Transferase</keyword>
<dbReference type="PANTHER" id="PTHR24416">
    <property type="entry name" value="TYROSINE-PROTEIN KINASE RECEPTOR"/>
    <property type="match status" value="1"/>
</dbReference>
<dbReference type="AlphaFoldDB" id="A0A9N9QJD1"/>
<accession>A0A9N9QJD1</accession>
<keyword evidence="10" id="KW-0732">Signal</keyword>
<reference evidence="12" key="1">
    <citation type="submission" date="2022-01" db="EMBL/GenBank/DDBJ databases">
        <authorList>
            <person name="King R."/>
        </authorList>
    </citation>
    <scope>NUCLEOTIDE SEQUENCE</scope>
</reference>
<dbReference type="GO" id="GO:0043235">
    <property type="term" value="C:receptor complex"/>
    <property type="evidence" value="ECO:0007669"/>
    <property type="project" value="TreeGrafter"/>
</dbReference>
<sequence>MLRFLIIASIIWVANGMISCENDGLFEDIIITSFVDENRYIRLNISWDKPKANFANFEMIINTNCSALYGDRNISVNQGYVIQPSMERLKHPAEPLQHGCEYDFELLAEISYANETCIATEFLQYAIPDCVDDVCACGIANSPYVYNDSILFTDHIYKIFFNKTDRITDLTLEAVFDKIWYTNLNSNKTMSFVQPSHITFDNANNAFTLPFQDFREGNTYIVNIDLLVDSCDIHFTTKIEVPKDSLIVLQSSSSHGYLLYMGAILALFLTTGFTVVKIKPQFLVTLKRYLPFAPDSLPVAYTADPTSAVIPRPTKEVINSQYTPLEFIVNSHKFDQFEIPRNRVNIKNEIGGGAFGKVYKAEVYNLDNKAGYILAAAKKPIDSAPSEEIADFLREIETMKKISHSGGHANVIKLLACITIDSPYIMVMELVPCGSLKSYLSNLRKVWDDRKKNRNKKTNRHFFPDHMIVENYLPGVTVTEICETKKLKYSDLAFDNYSGSTQSLETDSYITPDTPSTPGSPLERLQPPRLHDRRATKSNKRKLCSKMMPVCVAAATPMSESSTSSSGLPSVTDTLLTPLYLEPPTPLIDLSENKLERVKPVLDNKELQDFALQIASGMAFLESIDVTHRDLAARNILVSENKVLKISDFGMSRTGIYVNTAQKRQPLRWMAPEAIESRRCDNKTDVWSFGVVLWEIGSLGAFPYKDLSNEQVIAHILQGKRLDRSETCTDKLYQLMQTCWYQNPDDRPRFEDIARQLDTNNGKIYVDFSKISPKYVFPPTQEDIG</sequence>